<evidence type="ECO:0000313" key="2">
    <source>
        <dbReference type="EMBL" id="MEE2050600.1"/>
    </source>
</evidence>
<dbReference type="Proteomes" id="UP001348641">
    <property type="component" value="Unassembled WGS sequence"/>
</dbReference>
<reference evidence="2 3" key="1">
    <citation type="submission" date="2023-07" db="EMBL/GenBank/DDBJ databases">
        <authorList>
            <person name="Girao M."/>
            <person name="Carvalho M.F."/>
        </authorList>
    </citation>
    <scope>NUCLEOTIDE SEQUENCE [LARGE SCALE GENOMIC DNA]</scope>
    <source>
        <strain evidence="2 3">66/93</strain>
    </source>
</reference>
<gene>
    <name evidence="2" type="ORF">Q8A49_08825</name>
</gene>
<evidence type="ECO:0000313" key="3">
    <source>
        <dbReference type="Proteomes" id="UP001348641"/>
    </source>
</evidence>
<protein>
    <recommendedName>
        <fullName evidence="4">N-acetyltransferase domain-containing protein</fullName>
    </recommendedName>
</protein>
<feature type="region of interest" description="Disordered" evidence="1">
    <location>
        <begin position="27"/>
        <end position="46"/>
    </location>
</feature>
<accession>A0ABU7KMT6</accession>
<dbReference type="RefSeq" id="WP_330157802.1">
    <property type="nucleotide sequence ID" value="NZ_BAAAJA010000072.1"/>
</dbReference>
<evidence type="ECO:0008006" key="4">
    <source>
        <dbReference type="Google" id="ProtNLM"/>
    </source>
</evidence>
<organism evidence="2 3">
    <name type="scientific">Nocardiopsis tropica</name>
    <dbReference type="NCBI Taxonomy" id="109330"/>
    <lineage>
        <taxon>Bacteria</taxon>
        <taxon>Bacillati</taxon>
        <taxon>Actinomycetota</taxon>
        <taxon>Actinomycetes</taxon>
        <taxon>Streptosporangiales</taxon>
        <taxon>Nocardiopsidaceae</taxon>
        <taxon>Nocardiopsis</taxon>
    </lineage>
</organism>
<dbReference type="EMBL" id="JAUUCC010000017">
    <property type="protein sequence ID" value="MEE2050600.1"/>
    <property type="molecule type" value="Genomic_DNA"/>
</dbReference>
<comment type="caution">
    <text evidence="2">The sequence shown here is derived from an EMBL/GenBank/DDBJ whole genome shotgun (WGS) entry which is preliminary data.</text>
</comment>
<evidence type="ECO:0000256" key="1">
    <source>
        <dbReference type="SAM" id="MobiDB-lite"/>
    </source>
</evidence>
<proteinExistence type="predicted"/>
<sequence length="185" mass="20106">MPLDFYVAHSRIQDSLGDPVHALFAHPCGPATPAPGQRVHSDDPDAGQGSYGVLLWTDEGVFKLVGVQSRWRRKGVATSLWSQARELSGLPLDTAPARTALGEAWFQSLDIDAPLEVLSVPMTSREEMIGATARQLVLDDVDATAQRIIELLDKGPDVLPYIRALCAPTHQDAAEQMLALRAERS</sequence>
<name>A0ABU7KMT6_9ACTN</name>